<dbReference type="Proteomes" id="UP000663866">
    <property type="component" value="Unassembled WGS sequence"/>
</dbReference>
<dbReference type="AlphaFoldDB" id="A0A819I1V8"/>
<evidence type="ECO:0000256" key="1">
    <source>
        <dbReference type="ARBA" id="ARBA00004141"/>
    </source>
</evidence>
<dbReference type="InterPro" id="IPR036259">
    <property type="entry name" value="MFS_trans_sf"/>
</dbReference>
<comment type="subcellular location">
    <subcellularLocation>
        <location evidence="1">Membrane</location>
        <topology evidence="1">Multi-pass membrane protein</topology>
    </subcellularLocation>
</comment>
<feature type="transmembrane region" description="Helical" evidence="6">
    <location>
        <begin position="481"/>
        <end position="504"/>
    </location>
</feature>
<keyword evidence="4 6" id="KW-0472">Membrane</keyword>
<accession>A0A819I1V8</accession>
<dbReference type="InterPro" id="IPR011701">
    <property type="entry name" value="MFS"/>
</dbReference>
<reference evidence="8" key="1">
    <citation type="submission" date="2021-02" db="EMBL/GenBank/DDBJ databases">
        <authorList>
            <person name="Nowell W R."/>
        </authorList>
    </citation>
    <scope>NUCLEOTIDE SEQUENCE</scope>
</reference>
<feature type="transmembrane region" description="Helical" evidence="6">
    <location>
        <begin position="357"/>
        <end position="377"/>
    </location>
</feature>
<feature type="transmembrane region" description="Helical" evidence="6">
    <location>
        <begin position="78"/>
        <end position="105"/>
    </location>
</feature>
<dbReference type="InterPro" id="IPR020846">
    <property type="entry name" value="MFS_dom"/>
</dbReference>
<dbReference type="InterPro" id="IPR051068">
    <property type="entry name" value="MFS_Domain-Containing_Protein"/>
</dbReference>
<name>A0A819I1V8_9BILA</name>
<feature type="compositionally biased region" description="Polar residues" evidence="5">
    <location>
        <begin position="24"/>
        <end position="64"/>
    </location>
</feature>
<keyword evidence="2 6" id="KW-0812">Transmembrane</keyword>
<feature type="transmembrane region" description="Helical" evidence="6">
    <location>
        <begin position="458"/>
        <end position="475"/>
    </location>
</feature>
<dbReference type="GO" id="GO:0022857">
    <property type="term" value="F:transmembrane transporter activity"/>
    <property type="evidence" value="ECO:0007669"/>
    <property type="project" value="InterPro"/>
</dbReference>
<evidence type="ECO:0000256" key="5">
    <source>
        <dbReference type="SAM" id="MobiDB-lite"/>
    </source>
</evidence>
<comment type="caution">
    <text evidence="8">The sequence shown here is derived from an EMBL/GenBank/DDBJ whole genome shotgun (WGS) entry which is preliminary data.</text>
</comment>
<feature type="transmembrane region" description="Helical" evidence="6">
    <location>
        <begin position="149"/>
        <end position="172"/>
    </location>
</feature>
<feature type="transmembrane region" description="Helical" evidence="6">
    <location>
        <begin position="321"/>
        <end position="337"/>
    </location>
</feature>
<dbReference type="PROSITE" id="PS50850">
    <property type="entry name" value="MFS"/>
    <property type="match status" value="1"/>
</dbReference>
<dbReference type="PANTHER" id="PTHR23510:SF16">
    <property type="entry name" value="MAJOR FACILITATOR SUPERFAMILY (MFS) PROFILE DOMAIN-CONTAINING PROTEIN"/>
    <property type="match status" value="1"/>
</dbReference>
<feature type="transmembrane region" description="Helical" evidence="6">
    <location>
        <begin position="268"/>
        <end position="286"/>
    </location>
</feature>
<dbReference type="SUPFAM" id="SSF103473">
    <property type="entry name" value="MFS general substrate transporter"/>
    <property type="match status" value="1"/>
</dbReference>
<dbReference type="Pfam" id="PF07690">
    <property type="entry name" value="MFS_1"/>
    <property type="match status" value="1"/>
</dbReference>
<feature type="domain" description="Major facilitator superfamily (MFS) profile" evidence="7">
    <location>
        <begin position="79"/>
        <end position="513"/>
    </location>
</feature>
<feature type="region of interest" description="Disordered" evidence="5">
    <location>
        <begin position="19"/>
        <end position="64"/>
    </location>
</feature>
<feature type="transmembrane region" description="Helical" evidence="6">
    <location>
        <begin position="111"/>
        <end position="137"/>
    </location>
</feature>
<protein>
    <recommendedName>
        <fullName evidence="7">Major facilitator superfamily (MFS) profile domain-containing protein</fullName>
    </recommendedName>
</protein>
<feature type="transmembrane region" description="Helical" evidence="6">
    <location>
        <begin position="178"/>
        <end position="195"/>
    </location>
</feature>
<dbReference type="Gene3D" id="1.20.1250.20">
    <property type="entry name" value="MFS general substrate transporter like domains"/>
    <property type="match status" value="1"/>
</dbReference>
<sequence length="526" mass="59029">MNTDHINYQQKIAQSMSEEKYQELLTQSENAPKQQINSTSTGINRNSISTNDESQSVNQTPENSMNILTPIERRERTLTLFVIGFISLLTGIDYAIILPTAWGYINTFMQYHYGGFVMGILLSVFALSGAIAGIILGYLNDVGISLKRLVLFGIMFKIIGNILYFIGINIYIVVISRLIAGIGMGLVPPLLAELSRRSTPKNRTQLLSKILGCRQIGLLVGPCFTIFFKQMKFNLLGLLVGPCFTIFFKQMKFNLLGINVTMHNAPGLLMAILWAILALLTVFFFFDLPTTTVNHKSISNSLNDYTFLQAMKRVYKICKQPVIIVLLITSFIAYFNQTALETTLTPFTNQQFNWHELQVSILFAVAGIEITLVYVLLHFMTKKYPDQSILLFGYILLSIACLIAVIILPFSEPGTKKYLPIFLIFVALDILALPLIVVTTTSLFTQQTNHDEQGIGQGIQRFVINVATIVGPLYAGSLLQFTWTMLCSMLFIVLLGTFLIVAIYRSFKRKHDEELAALISPTNNNR</sequence>
<evidence type="ECO:0000313" key="8">
    <source>
        <dbReference type="EMBL" id="CAF3909823.1"/>
    </source>
</evidence>
<organism evidence="8 9">
    <name type="scientific">Rotaria magnacalcarata</name>
    <dbReference type="NCBI Taxonomy" id="392030"/>
    <lineage>
        <taxon>Eukaryota</taxon>
        <taxon>Metazoa</taxon>
        <taxon>Spiralia</taxon>
        <taxon>Gnathifera</taxon>
        <taxon>Rotifera</taxon>
        <taxon>Eurotatoria</taxon>
        <taxon>Bdelloidea</taxon>
        <taxon>Philodinida</taxon>
        <taxon>Philodinidae</taxon>
        <taxon>Rotaria</taxon>
    </lineage>
</organism>
<keyword evidence="3 6" id="KW-1133">Transmembrane helix</keyword>
<evidence type="ECO:0000256" key="6">
    <source>
        <dbReference type="SAM" id="Phobius"/>
    </source>
</evidence>
<gene>
    <name evidence="8" type="ORF">OVN521_LOCUS9973</name>
</gene>
<evidence type="ECO:0000256" key="3">
    <source>
        <dbReference type="ARBA" id="ARBA00022989"/>
    </source>
</evidence>
<proteinExistence type="predicted"/>
<keyword evidence="9" id="KW-1185">Reference proteome</keyword>
<evidence type="ECO:0000256" key="4">
    <source>
        <dbReference type="ARBA" id="ARBA00023136"/>
    </source>
</evidence>
<feature type="transmembrane region" description="Helical" evidence="6">
    <location>
        <begin position="422"/>
        <end position="446"/>
    </location>
</feature>
<evidence type="ECO:0000313" key="9">
    <source>
        <dbReference type="Proteomes" id="UP000663866"/>
    </source>
</evidence>
<feature type="transmembrane region" description="Helical" evidence="6">
    <location>
        <begin position="216"/>
        <end position="248"/>
    </location>
</feature>
<evidence type="ECO:0000259" key="7">
    <source>
        <dbReference type="PROSITE" id="PS50850"/>
    </source>
</evidence>
<dbReference type="GO" id="GO:0016020">
    <property type="term" value="C:membrane"/>
    <property type="evidence" value="ECO:0007669"/>
    <property type="project" value="UniProtKB-SubCell"/>
</dbReference>
<feature type="transmembrane region" description="Helical" evidence="6">
    <location>
        <begin position="389"/>
        <end position="410"/>
    </location>
</feature>
<dbReference type="EMBL" id="CAJOBG010001246">
    <property type="protein sequence ID" value="CAF3909823.1"/>
    <property type="molecule type" value="Genomic_DNA"/>
</dbReference>
<dbReference type="PANTHER" id="PTHR23510">
    <property type="entry name" value="INNER MEMBRANE TRANSPORT PROTEIN YAJR"/>
    <property type="match status" value="1"/>
</dbReference>
<evidence type="ECO:0000256" key="2">
    <source>
        <dbReference type="ARBA" id="ARBA00022692"/>
    </source>
</evidence>